<keyword evidence="1" id="KW-0175">Coiled coil</keyword>
<feature type="region of interest" description="Disordered" evidence="2">
    <location>
        <begin position="85"/>
        <end position="109"/>
    </location>
</feature>
<dbReference type="PANTHER" id="PTHR46327">
    <property type="entry name" value="F16F4.11 PROTEIN-RELATED"/>
    <property type="match status" value="1"/>
</dbReference>
<reference evidence="4 5" key="1">
    <citation type="submission" date="2024-11" db="EMBL/GenBank/DDBJ databases">
        <title>A near-complete genome assembly of Cinchona calisaya.</title>
        <authorList>
            <person name="Lian D.C."/>
            <person name="Zhao X.W."/>
            <person name="Wei L."/>
        </authorList>
    </citation>
    <scope>NUCLEOTIDE SEQUENCE [LARGE SCALE GENOMIC DNA]</scope>
    <source>
        <tissue evidence="4">Nenye</tissue>
    </source>
</reference>
<evidence type="ECO:0000259" key="3">
    <source>
        <dbReference type="Pfam" id="PF13837"/>
    </source>
</evidence>
<dbReference type="EMBL" id="JBJUIK010000013">
    <property type="protein sequence ID" value="KAL3507102.1"/>
    <property type="molecule type" value="Genomic_DNA"/>
</dbReference>
<keyword evidence="5" id="KW-1185">Reference proteome</keyword>
<name>A0ABD2YI73_9GENT</name>
<accession>A0ABD2YI73</accession>
<feature type="region of interest" description="Disordered" evidence="2">
    <location>
        <begin position="1"/>
        <end position="21"/>
    </location>
</feature>
<feature type="domain" description="Myb/SANT-like DNA-binding" evidence="3">
    <location>
        <begin position="118"/>
        <end position="207"/>
    </location>
</feature>
<feature type="compositionally biased region" description="Acidic residues" evidence="2">
    <location>
        <begin position="89"/>
        <end position="100"/>
    </location>
</feature>
<gene>
    <name evidence="4" type="ORF">ACH5RR_032484</name>
</gene>
<organism evidence="4 5">
    <name type="scientific">Cinchona calisaya</name>
    <dbReference type="NCBI Taxonomy" id="153742"/>
    <lineage>
        <taxon>Eukaryota</taxon>
        <taxon>Viridiplantae</taxon>
        <taxon>Streptophyta</taxon>
        <taxon>Embryophyta</taxon>
        <taxon>Tracheophyta</taxon>
        <taxon>Spermatophyta</taxon>
        <taxon>Magnoliopsida</taxon>
        <taxon>eudicotyledons</taxon>
        <taxon>Gunneridae</taxon>
        <taxon>Pentapetalae</taxon>
        <taxon>asterids</taxon>
        <taxon>lamiids</taxon>
        <taxon>Gentianales</taxon>
        <taxon>Rubiaceae</taxon>
        <taxon>Cinchonoideae</taxon>
        <taxon>Cinchoneae</taxon>
        <taxon>Cinchona</taxon>
    </lineage>
</organism>
<evidence type="ECO:0000256" key="1">
    <source>
        <dbReference type="SAM" id="Coils"/>
    </source>
</evidence>
<evidence type="ECO:0000256" key="2">
    <source>
        <dbReference type="SAM" id="MobiDB-lite"/>
    </source>
</evidence>
<evidence type="ECO:0000313" key="4">
    <source>
        <dbReference type="EMBL" id="KAL3507102.1"/>
    </source>
</evidence>
<feature type="coiled-coil region" evidence="1">
    <location>
        <begin position="377"/>
        <end position="439"/>
    </location>
</feature>
<feature type="region of interest" description="Disordered" evidence="2">
    <location>
        <begin position="266"/>
        <end position="322"/>
    </location>
</feature>
<comment type="caution">
    <text evidence="4">The sequence shown here is derived from an EMBL/GenBank/DDBJ whole genome shotgun (WGS) entry which is preliminary data.</text>
</comment>
<dbReference type="Gene3D" id="1.10.10.60">
    <property type="entry name" value="Homeodomain-like"/>
    <property type="match status" value="1"/>
</dbReference>
<evidence type="ECO:0000313" key="5">
    <source>
        <dbReference type="Proteomes" id="UP001630127"/>
    </source>
</evidence>
<proteinExistence type="predicted"/>
<protein>
    <recommendedName>
        <fullName evidence="3">Myb/SANT-like DNA-binding domain-containing protein</fullName>
    </recommendedName>
</protein>
<dbReference type="Pfam" id="PF13837">
    <property type="entry name" value="Myb_DNA-bind_4"/>
    <property type="match status" value="1"/>
</dbReference>
<dbReference type="AlphaFoldDB" id="A0ABD2YI73"/>
<sequence>MEGNLSSGSMMPGNASFGGLDLQGSMRVHQQQQHPFLLHQHHQSHPRQGSMAHQTIHENFPLTIGSMQEHDHTISLADFNKGDKANCASDDDEPSFTEEAADGHNDNAKGKKAFPWQRVKWTDAMVRLLITAVSYIGEEAAADYGGARRKYANLQKKGKWKSVSKVMAERGHFVSPQQCEDKFNDLNKRYKRLNEILGRGTSCDVVENPALLDKMDHVSEKGKEEVRKILSSKHLHYEEMCSYHNGNRLHLPPDPELQRSLRLALRSRDDPDENNTRKHPQDDNDEDDQDAELDDHDDNEENHGLHGEQMAYGIPGGSSKRIKLSQGHEDDCYGNSLSALDCNRNLNFPSQSAPTNANQVIPEGMTANLLQKQWMSHRSLQLEEQKLQIQAQMLELEKERFKWQKFSRKKDRELEIMKIENERMKLENERMALELKRKEMGVDSS</sequence>
<dbReference type="InterPro" id="IPR044822">
    <property type="entry name" value="Myb_DNA-bind_4"/>
</dbReference>
<feature type="compositionally biased region" description="Basic and acidic residues" evidence="2">
    <location>
        <begin position="266"/>
        <end position="282"/>
    </location>
</feature>
<dbReference type="Proteomes" id="UP001630127">
    <property type="component" value="Unassembled WGS sequence"/>
</dbReference>
<dbReference type="PANTHER" id="PTHR46327:SF3">
    <property type="entry name" value="TRANSCRIPTION FACTOR"/>
    <property type="match status" value="1"/>
</dbReference>
<feature type="compositionally biased region" description="Acidic residues" evidence="2">
    <location>
        <begin position="283"/>
        <end position="300"/>
    </location>
</feature>